<dbReference type="RefSeq" id="XP_032806346.1">
    <property type="nucleotide sequence ID" value="XM_032950455.1"/>
</dbReference>
<feature type="transmembrane region" description="Helical" evidence="5">
    <location>
        <begin position="32"/>
        <end position="50"/>
    </location>
</feature>
<dbReference type="Gene3D" id="2.10.25.160">
    <property type="entry name" value="Granulin"/>
    <property type="match status" value="5"/>
</dbReference>
<evidence type="ECO:0000256" key="3">
    <source>
        <dbReference type="ARBA" id="ARBA00022525"/>
    </source>
</evidence>
<dbReference type="InterPro" id="IPR039036">
    <property type="entry name" value="Granulin_fam"/>
</dbReference>
<dbReference type="SMART" id="SM00289">
    <property type="entry name" value="WR1"/>
    <property type="match status" value="5"/>
</dbReference>
<feature type="domain" description="Granulins" evidence="6">
    <location>
        <begin position="490"/>
        <end position="503"/>
    </location>
</feature>
<feature type="domain" description="Granulins" evidence="6">
    <location>
        <begin position="740"/>
        <end position="753"/>
    </location>
</feature>
<dbReference type="SMART" id="SM00277">
    <property type="entry name" value="GRAN"/>
    <property type="match status" value="5"/>
</dbReference>
<keyword evidence="3" id="KW-0964">Secreted</keyword>
<dbReference type="GeneID" id="116940525"/>
<dbReference type="PANTHER" id="PTHR12274">
    <property type="entry name" value="GRANULIN"/>
    <property type="match status" value="1"/>
</dbReference>
<keyword evidence="5" id="KW-0812">Transmembrane</keyword>
<dbReference type="Proteomes" id="UP001318040">
    <property type="component" value="Chromosome 9"/>
</dbReference>
<evidence type="ECO:0000256" key="1">
    <source>
        <dbReference type="ARBA" id="ARBA00004613"/>
    </source>
</evidence>
<organism evidence="7 8">
    <name type="scientific">Petromyzon marinus</name>
    <name type="common">Sea lamprey</name>
    <dbReference type="NCBI Taxonomy" id="7757"/>
    <lineage>
        <taxon>Eukaryota</taxon>
        <taxon>Metazoa</taxon>
        <taxon>Chordata</taxon>
        <taxon>Craniata</taxon>
        <taxon>Vertebrata</taxon>
        <taxon>Cyclostomata</taxon>
        <taxon>Hyperoartia</taxon>
        <taxon>Petromyzontiformes</taxon>
        <taxon>Petromyzontidae</taxon>
        <taxon>Petromyzon</taxon>
    </lineage>
</organism>
<gene>
    <name evidence="8" type="primary">LOC116940525</name>
</gene>
<keyword evidence="5" id="KW-1133">Transmembrane helix</keyword>
<feature type="domain" description="Granulins" evidence="6">
    <location>
        <begin position="615"/>
        <end position="628"/>
    </location>
</feature>
<dbReference type="PROSITE" id="PS00799">
    <property type="entry name" value="GRANULINS"/>
    <property type="match status" value="5"/>
</dbReference>
<evidence type="ECO:0000256" key="5">
    <source>
        <dbReference type="SAM" id="Phobius"/>
    </source>
</evidence>
<evidence type="ECO:0000256" key="2">
    <source>
        <dbReference type="ARBA" id="ARBA00010093"/>
    </source>
</evidence>
<keyword evidence="4" id="KW-1015">Disulfide bond</keyword>
<name>A0AAJ7WQG3_PETMA</name>
<accession>A0AAJ7WQG3</accession>
<dbReference type="KEGG" id="pmrn:116940525"/>
<proteinExistence type="inferred from homology"/>
<dbReference type="InterPro" id="IPR006150">
    <property type="entry name" value="Cys_repeat_1"/>
</dbReference>
<feature type="domain" description="Granulins" evidence="6">
    <location>
        <begin position="240"/>
        <end position="253"/>
    </location>
</feature>
<evidence type="ECO:0000259" key="6">
    <source>
        <dbReference type="PROSITE" id="PS00799"/>
    </source>
</evidence>
<sequence length="773" mass="82362">MCFIRKRQPLGITALGSHLGLSADTIMALSHALLLLPLLVVTGLCVLVSADQYCPSCRRVCCRNGSNYYCCYNEKAENGGGLRVRVVSVMPAQASCSGSDCSSDGESSFPKGSCCSDGQSCCGEGFTCNNLVGVNLCLPKDIFKDPVLDDLSREQQDGCTDNSECPDGSECQGASGDLKGQCVNSAALIPWLKKEAALSGPVGDNLVHCGGGQYCRRWQTCCRSRCGMWGCCNGRRATCCSDGIHCCPSMTRCLVPYRLCSRSSEALSGVAVLDYLSREQQDGCADNSECPDGSECQGASGDFKGQCVNSAALIPWLKKEAALSGPVGDNLVHCGGGQYCRRWQTCCRSRCGMWGCCNGRKATCCSDGIHCCPSMTRCLVPYRLCSRSSEALSGVAVLDYLSREQQDGCADNSECPDGSECQGASGDLKGQCVNSAALIPWLKKEAALSGPVGDNVVHCGGGQYCRRWQTCCRSRRGMWGCCNGRRATCCSDGIHCCPSMTRCLVPYRLCSRSSEALSGVAVLDYLSREQQDGCAENSECPDGSECQGASGDLKGQCVNSAALIPWLKKEAALSGPVGDNLVHCGGGQYCRRWQTCCRSRCGMWGCCNGRRATCCSDGIHCCPSMTRCLVPYRLCSRSSEALSGVAVLDYLSREQQDGCADNSECPDGSECQGASGDLKGQCVNSAALIPWLKKEAALSGPVGDNVVHCGGGQYCRRWQTCCRSRCGMWGCCNGRRATCCSDGIHCCPSMTRCLVPYRLCSRSSEALSGLQVL</sequence>
<evidence type="ECO:0000256" key="4">
    <source>
        <dbReference type="ARBA" id="ARBA00023157"/>
    </source>
</evidence>
<dbReference type="Pfam" id="PF00396">
    <property type="entry name" value="Granulin"/>
    <property type="match status" value="5"/>
</dbReference>
<reference evidence="8" key="1">
    <citation type="submission" date="2025-08" db="UniProtKB">
        <authorList>
            <consortium name="RefSeq"/>
        </authorList>
    </citation>
    <scope>IDENTIFICATION</scope>
    <source>
        <tissue evidence="8">Sperm</tissue>
    </source>
</reference>
<dbReference type="InterPro" id="IPR000118">
    <property type="entry name" value="Granulin"/>
</dbReference>
<dbReference type="AlphaFoldDB" id="A0AAJ7WQG3"/>
<evidence type="ECO:0000313" key="8">
    <source>
        <dbReference type="RefSeq" id="XP_032806346.1"/>
    </source>
</evidence>
<dbReference type="PANTHER" id="PTHR12274:SF3">
    <property type="entry name" value="PROGRANULIN"/>
    <property type="match status" value="1"/>
</dbReference>
<dbReference type="GO" id="GO:0005576">
    <property type="term" value="C:extracellular region"/>
    <property type="evidence" value="ECO:0007669"/>
    <property type="project" value="UniProtKB-SubCell"/>
</dbReference>
<keyword evidence="5" id="KW-0472">Membrane</keyword>
<dbReference type="InterPro" id="IPR037277">
    <property type="entry name" value="Granulin_sf"/>
</dbReference>
<protein>
    <submittedName>
        <fullName evidence="8">Progranulin-like isoform X1</fullName>
    </submittedName>
</protein>
<comment type="subcellular location">
    <subcellularLocation>
        <location evidence="1">Secreted</location>
    </subcellularLocation>
</comment>
<keyword evidence="7" id="KW-1185">Reference proteome</keyword>
<feature type="domain" description="Granulins" evidence="6">
    <location>
        <begin position="365"/>
        <end position="378"/>
    </location>
</feature>
<evidence type="ECO:0000313" key="7">
    <source>
        <dbReference type="Proteomes" id="UP001318040"/>
    </source>
</evidence>
<comment type="similarity">
    <text evidence="2">Belongs to the granulin family.</text>
</comment>